<dbReference type="Proteomes" id="UP000682782">
    <property type="component" value="Chromosome"/>
</dbReference>
<dbReference type="EMBL" id="CP068393">
    <property type="protein sequence ID" value="QUC66377.1"/>
    <property type="molecule type" value="Genomic_DNA"/>
</dbReference>
<reference evidence="1" key="1">
    <citation type="submission" date="2021-01" db="EMBL/GenBank/DDBJ databases">
        <title>Complete genome sequence of Clostridiales bacterium R-7.</title>
        <authorList>
            <person name="Mahoney-Kurpe S.C."/>
            <person name="Palevich N."/>
            <person name="Koike S."/>
            <person name="Moon C.D."/>
            <person name="Attwood G.T."/>
        </authorList>
    </citation>
    <scope>NUCLEOTIDE SEQUENCE</scope>
    <source>
        <strain evidence="1">R-7</strain>
    </source>
</reference>
<evidence type="ECO:0000313" key="1">
    <source>
        <dbReference type="EMBL" id="QUC66377.1"/>
    </source>
</evidence>
<proteinExistence type="predicted"/>
<organism evidence="1 2">
    <name type="scientific">Aristaeella hokkaidonensis</name>
    <dbReference type="NCBI Taxonomy" id="3046382"/>
    <lineage>
        <taxon>Bacteria</taxon>
        <taxon>Bacillati</taxon>
        <taxon>Bacillota</taxon>
        <taxon>Clostridia</taxon>
        <taxon>Eubacteriales</taxon>
        <taxon>Aristaeellaceae</taxon>
        <taxon>Aristaeella</taxon>
    </lineage>
</organism>
<name>A0AC61MVP2_9FIRM</name>
<sequence length="103" mass="11397">MANNVGISLDEAVRVLGVIREQKSTMKGKLSNISSSVSNLKSSWKSDAADNLQGIAANMQDRFNELEKDVDGFATLLEQIIQNWDKTETSTKTVMDKVMNAFK</sequence>
<protein>
    <submittedName>
        <fullName evidence="1">Uncharacterized protein</fullName>
    </submittedName>
</protein>
<keyword evidence="2" id="KW-1185">Reference proteome</keyword>
<accession>A0AC61MVP2</accession>
<evidence type="ECO:0000313" key="2">
    <source>
        <dbReference type="Proteomes" id="UP000682782"/>
    </source>
</evidence>
<gene>
    <name evidence="1" type="ORF">JYE49_10970</name>
</gene>